<comment type="caution">
    <text evidence="1">The sequence shown here is derived from an EMBL/GenBank/DDBJ whole genome shotgun (WGS) entry which is preliminary data.</text>
</comment>
<dbReference type="Proteomes" id="UP000051494">
    <property type="component" value="Unassembled WGS sequence"/>
</dbReference>
<name>A0A0Q9YRM6_9GAMM</name>
<dbReference type="EMBL" id="LKHV02000001">
    <property type="protein sequence ID" value="MCS5707569.1"/>
    <property type="molecule type" value="Genomic_DNA"/>
</dbReference>
<reference evidence="1" key="1">
    <citation type="submission" date="2015-09" db="EMBL/GenBank/DDBJ databases">
        <title>Draft Genome Sequences of Two Novel Amoeba-resistant Intranuclear Bacteria, Candidatus Berkiella cookevillensis and Candidatus Berkiella aquae.</title>
        <authorList>
            <person name="Mehari Y.T."/>
            <person name="Arivett B.A."/>
            <person name="Farone A.L."/>
            <person name="Gunderson J.H."/>
            <person name="Farone M.B."/>
        </authorList>
    </citation>
    <scope>NUCLEOTIDE SEQUENCE [LARGE SCALE GENOMIC DNA]</scope>
    <source>
        <strain evidence="1">CC99</strain>
    </source>
</reference>
<keyword evidence="3" id="KW-1185">Reference proteome</keyword>
<evidence type="ECO:0000313" key="2">
    <source>
        <dbReference type="EMBL" id="MCS5707569.1"/>
    </source>
</evidence>
<gene>
    <name evidence="2" type="ORF">CC99x_001485</name>
    <name evidence="1" type="ORF">CC99x_00585</name>
</gene>
<organism evidence="1">
    <name type="scientific">Candidatus Berkiella cookevillensis</name>
    <dbReference type="NCBI Taxonomy" id="437022"/>
    <lineage>
        <taxon>Bacteria</taxon>
        <taxon>Pseudomonadati</taxon>
        <taxon>Pseudomonadota</taxon>
        <taxon>Gammaproteobacteria</taxon>
        <taxon>Candidatus Berkiellales</taxon>
        <taxon>Candidatus Berkiellaceae</taxon>
        <taxon>Candidatus Berkiella</taxon>
    </lineage>
</organism>
<dbReference type="EMBL" id="LKHV01000002">
    <property type="protein sequence ID" value="KRG19572.1"/>
    <property type="molecule type" value="Genomic_DNA"/>
</dbReference>
<protein>
    <submittedName>
        <fullName evidence="1">Uncharacterized protein</fullName>
    </submittedName>
</protein>
<dbReference type="RefSeq" id="WP_057623481.1">
    <property type="nucleotide sequence ID" value="NZ_LKHV02000001.1"/>
</dbReference>
<evidence type="ECO:0000313" key="1">
    <source>
        <dbReference type="EMBL" id="KRG19572.1"/>
    </source>
</evidence>
<proteinExistence type="predicted"/>
<dbReference type="AlphaFoldDB" id="A0A0Q9YRM6"/>
<accession>A0A0Q9YRM6</accession>
<reference evidence="2" key="3">
    <citation type="submission" date="2021-06" db="EMBL/GenBank/DDBJ databases">
        <title>Genomic Description and Analysis of Intracellular Bacteria, Candidatus Berkiella cookevillensis and Candidatus Berkiella aquae.</title>
        <authorList>
            <person name="Kidane D.T."/>
            <person name="Mehari Y.T."/>
            <person name="Rice F.C."/>
            <person name="Arivett B.A."/>
            <person name="Farone A.L."/>
            <person name="Berk S.G."/>
            <person name="Farone M.B."/>
        </authorList>
    </citation>
    <scope>NUCLEOTIDE SEQUENCE</scope>
    <source>
        <strain evidence="2">CC99</strain>
    </source>
</reference>
<sequence length="683" mass="80440">MHDLKLSTPVQNKEFTTPCEWIIALAQGHLPHQHYTQKMIFALLGAKSQANERMMYFLDYTVKERLQNNLLGDVANKFIQETEVYCNKWGSPYTKEKVKEMSVFLMTFEKDLREDKSWPDLIHLLKEIIAQLPEAEREEIDIILQQILIGYRNHVVHKTFFHKQDRDESYYMYKLNDLRYKELLYLMNECMLSGADADLYDVMTKKCLAVLEKEVEDLVTFSKHQCKKGNHFLRVGLHLQSQINILKRTPEYEFLSEENRIEALKKAEMLLDNLNAIMNKLNIFFKVICDQARPGFIVEDIIATEINTLVREPIFSAMLDLGAEAIAHHINSPENIRWVHNAVMETRCNVCKPFLLDKRGDYANLKVELKKATNYRVRRNIIERLFHVVLDDETMFPSAAKSLGAQITVEQEECLLLLQHEFIHALHRQIETMLIEDAVAFLENFRYHPLILSLPKTGTLAKKNTIAQHEFDYLIEHCHTNVMTHILPKESPMLHHIDCPIEQDILGEATKRMVDAIQHRRPGWDSFNVVMEITEKTYKKLLEPDFKCDNVLEDYVTEAKHQDKWISFLREEKNILLRLERIIELYYFVRDKAHFKPSDWMLTKFCIGMTEQEKTIQALQTLYLQSVEELIVQRQHQSDHEKNLMFERVLYPSLGAELFNNTICPRINERSKQALERLMERLA</sequence>
<evidence type="ECO:0000313" key="3">
    <source>
        <dbReference type="Proteomes" id="UP000051494"/>
    </source>
</evidence>
<reference evidence="2" key="2">
    <citation type="journal article" date="2016" name="Genome Announc.">
        <title>Draft Genome Sequences of Two Novel Amoeba-Resistant Intranuclear Bacteria, 'Candidatus Berkiella cookevillensis' and 'Candidatus Berkiella aquae'.</title>
        <authorList>
            <person name="Mehari Y.T."/>
            <person name="Arivett B.A."/>
            <person name="Farone A.L."/>
            <person name="Gunderson J.H."/>
            <person name="Farone M.B."/>
        </authorList>
    </citation>
    <scope>NUCLEOTIDE SEQUENCE</scope>
    <source>
        <strain evidence="2">CC99</strain>
    </source>
</reference>